<keyword evidence="1" id="KW-0812">Transmembrane</keyword>
<organism evidence="3 4">
    <name type="scientific">Albidovulum aquaemixtae</name>
    <dbReference type="NCBI Taxonomy" id="1542388"/>
    <lineage>
        <taxon>Bacteria</taxon>
        <taxon>Pseudomonadati</taxon>
        <taxon>Pseudomonadota</taxon>
        <taxon>Alphaproteobacteria</taxon>
        <taxon>Rhodobacterales</taxon>
        <taxon>Paracoccaceae</taxon>
        <taxon>Albidovulum</taxon>
    </lineage>
</organism>
<feature type="transmembrane region" description="Helical" evidence="1">
    <location>
        <begin position="85"/>
        <end position="102"/>
    </location>
</feature>
<feature type="signal peptide" evidence="2">
    <location>
        <begin position="1"/>
        <end position="32"/>
    </location>
</feature>
<keyword evidence="2" id="KW-0732">Signal</keyword>
<evidence type="ECO:0000313" key="3">
    <source>
        <dbReference type="EMBL" id="SPH17575.1"/>
    </source>
</evidence>
<feature type="transmembrane region" description="Helical" evidence="1">
    <location>
        <begin position="51"/>
        <end position="73"/>
    </location>
</feature>
<keyword evidence="1" id="KW-1133">Transmembrane helix</keyword>
<dbReference type="RefSeq" id="WP_245890777.1">
    <property type="nucleotide sequence ID" value="NZ_OMOQ01000001.1"/>
</dbReference>
<name>A0A2R8B4M7_9RHOB</name>
<feature type="transmembrane region" description="Helical" evidence="1">
    <location>
        <begin position="135"/>
        <end position="159"/>
    </location>
</feature>
<dbReference type="EMBL" id="OMOQ01000001">
    <property type="protein sequence ID" value="SPH17575.1"/>
    <property type="molecule type" value="Genomic_DNA"/>
</dbReference>
<dbReference type="Proteomes" id="UP000244924">
    <property type="component" value="Unassembled WGS sequence"/>
</dbReference>
<feature type="chain" id="PRO_5015333550" description="Tryptophan-rich sensory protein" evidence="2">
    <location>
        <begin position="33"/>
        <end position="246"/>
    </location>
</feature>
<keyword evidence="1" id="KW-0472">Membrane</keyword>
<accession>A0A2R8B4M7</accession>
<reference evidence="3 4" key="1">
    <citation type="submission" date="2018-03" db="EMBL/GenBank/DDBJ databases">
        <authorList>
            <person name="Keele B.F."/>
        </authorList>
    </citation>
    <scope>NUCLEOTIDE SEQUENCE [LARGE SCALE GENOMIC DNA]</scope>
    <source>
        <strain evidence="3 4">CECT 8626</strain>
    </source>
</reference>
<evidence type="ECO:0000256" key="1">
    <source>
        <dbReference type="SAM" id="Phobius"/>
    </source>
</evidence>
<protein>
    <recommendedName>
        <fullName evidence="5">Tryptophan-rich sensory protein</fullName>
    </recommendedName>
</protein>
<feature type="transmembrane region" description="Helical" evidence="1">
    <location>
        <begin position="165"/>
        <end position="184"/>
    </location>
</feature>
<proteinExistence type="predicted"/>
<sequence length="246" mass="25936">MRFNDMSRMKAILLFVAALAFAAAPLFSPSFAGYEPGDFPIPVEDPAIQPASYAFSIWLLIYGWLIAHAGFGLLKRDEDVAWDAVRWPLMGSLILGIAWLQVASLNPVIATVVIWAMLGLALSAVFRAPSIPDRWLLLAPLAVYAGWLNAAAAVSLGVVLQGWGVLGGTASAAAMLAVVLALALTVQATLRRAPEYGGAVIWALIGVMVANLVSAPTVALLAGLGIAVMATGTWRVARERSPFNPS</sequence>
<evidence type="ECO:0000313" key="4">
    <source>
        <dbReference type="Proteomes" id="UP000244924"/>
    </source>
</evidence>
<keyword evidence="4" id="KW-1185">Reference proteome</keyword>
<evidence type="ECO:0000256" key="2">
    <source>
        <dbReference type="SAM" id="SignalP"/>
    </source>
</evidence>
<feature type="transmembrane region" description="Helical" evidence="1">
    <location>
        <begin position="108"/>
        <end position="128"/>
    </location>
</feature>
<feature type="transmembrane region" description="Helical" evidence="1">
    <location>
        <begin position="196"/>
        <end position="213"/>
    </location>
</feature>
<evidence type="ECO:0008006" key="5">
    <source>
        <dbReference type="Google" id="ProtNLM"/>
    </source>
</evidence>
<gene>
    <name evidence="3" type="ORF">DEA8626_01098</name>
</gene>
<dbReference type="AlphaFoldDB" id="A0A2R8B4M7"/>